<dbReference type="InterPro" id="IPR014915">
    <property type="entry name" value="Phage_TLS_TfmB"/>
</dbReference>
<evidence type="ECO:0000313" key="1">
    <source>
        <dbReference type="EMBL" id="XCN66843.1"/>
    </source>
</evidence>
<organism evidence="1">
    <name type="scientific">Pseudomonas syringae CC1417</name>
    <dbReference type="NCBI Taxonomy" id="1357272"/>
    <lineage>
        <taxon>Bacteria</taxon>
        <taxon>Pseudomonadati</taxon>
        <taxon>Pseudomonadota</taxon>
        <taxon>Gammaproteobacteria</taxon>
        <taxon>Pseudomonadales</taxon>
        <taxon>Pseudomonadaceae</taxon>
        <taxon>Pseudomonas</taxon>
        <taxon>Pseudomonas syringae</taxon>
    </lineage>
</organism>
<sequence>MFGLKPEDLQQEVEIWEVNRESFSVFNSLSTQWRTGMNGATGLDYAVLPTVMDLLGVGTDPRRQIFMDVRVMEQAALEAMAEARDD</sequence>
<accession>A0AAU8LDQ3</accession>
<protein>
    <submittedName>
        <fullName evidence="1">DUF1799 domain-containing protein</fullName>
    </submittedName>
</protein>
<reference evidence="1" key="2">
    <citation type="submission" date="2024-07" db="EMBL/GenBank/DDBJ databases">
        <title>A complete genome sequence for Pseudomonas syringae CC1417.</title>
        <authorList>
            <person name="Baltrus D.A."/>
        </authorList>
    </citation>
    <scope>NUCLEOTIDE SEQUENCE</scope>
    <source>
        <strain evidence="1">CC1417</strain>
    </source>
</reference>
<proteinExistence type="predicted"/>
<gene>
    <name evidence="1" type="ORF">N011_20490</name>
</gene>
<dbReference type="AlphaFoldDB" id="A0AAU8LDQ3"/>
<reference evidence="1" key="1">
    <citation type="journal article" date="2014" name="Genome Announc.">
        <title>Draft Genome Sequences of a Phylogenetically Diverse Suite of Pseudomonas syringae Strains from Multiple Source Populations.</title>
        <authorList>
            <person name="Baltrus D.A."/>
            <person name="Yourstone S."/>
            <person name="Lind A."/>
            <person name="Guilbaud C."/>
            <person name="Sands D.C."/>
            <person name="Jones C.D."/>
            <person name="Morris C.E."/>
            <person name="Dangl J.L."/>
        </authorList>
    </citation>
    <scope>NUCLEOTIDE SEQUENCE</scope>
    <source>
        <strain evidence="1">CC1417</strain>
    </source>
</reference>
<dbReference type="Pfam" id="PF08809">
    <property type="entry name" value="DUF1799"/>
    <property type="match status" value="1"/>
</dbReference>
<dbReference type="EMBL" id="CP159362">
    <property type="protein sequence ID" value="XCN66843.1"/>
    <property type="molecule type" value="Genomic_DNA"/>
</dbReference>
<dbReference type="RefSeq" id="WP_050586107.1">
    <property type="nucleotide sequence ID" value="NZ_CP159362.1"/>
</dbReference>
<name>A0AAU8LDQ3_PSESX</name>